<dbReference type="GO" id="GO:0001181">
    <property type="term" value="F:RNA polymerase I general transcription initiation factor activity"/>
    <property type="evidence" value="ECO:0007669"/>
    <property type="project" value="InterPro"/>
</dbReference>
<keyword evidence="4" id="KW-1185">Reference proteome</keyword>
<organism evidence="3 4">
    <name type="scientific">Reticulomyxa filosa</name>
    <dbReference type="NCBI Taxonomy" id="46433"/>
    <lineage>
        <taxon>Eukaryota</taxon>
        <taxon>Sar</taxon>
        <taxon>Rhizaria</taxon>
        <taxon>Retaria</taxon>
        <taxon>Foraminifera</taxon>
        <taxon>Monothalamids</taxon>
        <taxon>Reticulomyxidae</taxon>
        <taxon>Reticulomyxa</taxon>
    </lineage>
</organism>
<dbReference type="PANTHER" id="PTHR12790">
    <property type="entry name" value="TRANSCRIPTION INITIATION FACTOR IA RRN3"/>
    <property type="match status" value="1"/>
</dbReference>
<gene>
    <name evidence="3" type="ORF">RFI_00902</name>
</gene>
<dbReference type="GO" id="GO:0001042">
    <property type="term" value="F:RNA polymerase I core binding"/>
    <property type="evidence" value="ECO:0007669"/>
    <property type="project" value="TreeGrafter"/>
</dbReference>
<feature type="compositionally biased region" description="Basic and acidic residues" evidence="2">
    <location>
        <begin position="28"/>
        <end position="37"/>
    </location>
</feature>
<proteinExistence type="inferred from homology"/>
<feature type="region of interest" description="Disordered" evidence="2">
    <location>
        <begin position="19"/>
        <end position="49"/>
    </location>
</feature>
<evidence type="ECO:0000256" key="1">
    <source>
        <dbReference type="ARBA" id="ARBA00010098"/>
    </source>
</evidence>
<evidence type="ECO:0000256" key="2">
    <source>
        <dbReference type="SAM" id="MobiDB-lite"/>
    </source>
</evidence>
<dbReference type="Proteomes" id="UP000023152">
    <property type="component" value="Unassembled WGS sequence"/>
</dbReference>
<dbReference type="EMBL" id="ASPP01000949">
    <property type="protein sequence ID" value="ETO36161.1"/>
    <property type="molecule type" value="Genomic_DNA"/>
</dbReference>
<dbReference type="AlphaFoldDB" id="X6PD67"/>
<feature type="region of interest" description="Disordered" evidence="2">
    <location>
        <begin position="420"/>
        <end position="441"/>
    </location>
</feature>
<evidence type="ECO:0000313" key="4">
    <source>
        <dbReference type="Proteomes" id="UP000023152"/>
    </source>
</evidence>
<evidence type="ECO:0000313" key="3">
    <source>
        <dbReference type="EMBL" id="ETO36161.1"/>
    </source>
</evidence>
<dbReference type="OrthoDB" id="26970at2759"/>
<dbReference type="Pfam" id="PF05327">
    <property type="entry name" value="RRN3"/>
    <property type="match status" value="2"/>
</dbReference>
<sequence length="524" mass="60589">MERMVMIDKCAHKEMSEGTFELGNGTADSKEETKKNSEQMSLDNSDDNDKKGDNFADKLDRLMCLMFEYVNLISKTPKLLRELFITLCRIFEKTVLTTIEVEFSEPIRTPIKHSLFLFFLKQCDSGCCVVIDVFVVLQLPTVPFLMFYLCHLRPQFAEEFTSRLLRLCTDTGKPTHERCFAATYVGGFISKAKYLRQASCLVALDILLQWLSGYVTTYCKSNLFNMTMPAKEVVNHQLFYAVCHAAFRIYCRESECLESAIESHPQVPDCLQIVLNSSLQPLKVKFFWFTKHYFMFGCLFCFGIVSCKIYFEEFVTALSQSSFGEKCLPSTRTLSSHFAWLAKASFVDLQVLPFDEYLLPKSKSYLDGLIRANEPKVVYSSFGVWLLSSPLREEEHQDQEMMDNDPLNYLQHTVDPEAALTPSKKGLQEEDIPRENEDDDMPMLNLNENVWDAVRNRKITLDVDTEDDCFMENLLWQIEVSLRLHIFTHTNKEKNALSNIITQCFFSSGRLMYSKKKIFKLVKD</sequence>
<protein>
    <submittedName>
        <fullName evidence="3">RRN3 RNA polymerase I transcription factor-like protein</fullName>
    </submittedName>
</protein>
<dbReference type="GO" id="GO:0006361">
    <property type="term" value="P:transcription initiation at RNA polymerase I promoter"/>
    <property type="evidence" value="ECO:0007669"/>
    <property type="project" value="InterPro"/>
</dbReference>
<comment type="caution">
    <text evidence="3">The sequence shown here is derived from an EMBL/GenBank/DDBJ whole genome shotgun (WGS) entry which is preliminary data.</text>
</comment>
<reference evidence="3 4" key="1">
    <citation type="journal article" date="2013" name="Curr. Biol.">
        <title>The Genome of the Foraminiferan Reticulomyxa filosa.</title>
        <authorList>
            <person name="Glockner G."/>
            <person name="Hulsmann N."/>
            <person name="Schleicher M."/>
            <person name="Noegel A.A."/>
            <person name="Eichinger L."/>
            <person name="Gallinger C."/>
            <person name="Pawlowski J."/>
            <person name="Sierra R."/>
            <person name="Euteneuer U."/>
            <person name="Pillet L."/>
            <person name="Moustafa A."/>
            <person name="Platzer M."/>
            <person name="Groth M."/>
            <person name="Szafranski K."/>
            <person name="Schliwa M."/>
        </authorList>
    </citation>
    <scope>NUCLEOTIDE SEQUENCE [LARGE SCALE GENOMIC DNA]</scope>
</reference>
<feature type="compositionally biased region" description="Basic and acidic residues" evidence="2">
    <location>
        <begin position="426"/>
        <end position="435"/>
    </location>
</feature>
<comment type="similarity">
    <text evidence="1">Belongs to the RRN3 family.</text>
</comment>
<dbReference type="PANTHER" id="PTHR12790:SF0">
    <property type="entry name" value="RNA POLYMERASE I-SPECIFIC TRANSCRIPTION INITIATION FACTOR RRN3-RELATED"/>
    <property type="match status" value="1"/>
</dbReference>
<dbReference type="GO" id="GO:0005634">
    <property type="term" value="C:nucleus"/>
    <property type="evidence" value="ECO:0007669"/>
    <property type="project" value="TreeGrafter"/>
</dbReference>
<dbReference type="InterPro" id="IPR007991">
    <property type="entry name" value="RNA_pol_I_trans_ini_fac_RRN3"/>
</dbReference>
<name>X6PD67_RETFI</name>
<accession>X6PD67</accession>